<dbReference type="GO" id="GO:0005737">
    <property type="term" value="C:cytoplasm"/>
    <property type="evidence" value="ECO:0007669"/>
    <property type="project" value="TreeGrafter"/>
</dbReference>
<dbReference type="OrthoDB" id="291633at2"/>
<dbReference type="Gene3D" id="3.40.50.1460">
    <property type="match status" value="2"/>
</dbReference>
<dbReference type="RefSeq" id="WP_158520984.1">
    <property type="nucleotide sequence ID" value="NZ_CP017641.1"/>
</dbReference>
<dbReference type="InterPro" id="IPR011600">
    <property type="entry name" value="Pept_C14_caspase"/>
</dbReference>
<dbReference type="InterPro" id="IPR050452">
    <property type="entry name" value="Metacaspase"/>
</dbReference>
<dbReference type="Proteomes" id="UP000187735">
    <property type="component" value="Chromosome"/>
</dbReference>
<evidence type="ECO:0000259" key="1">
    <source>
        <dbReference type="Pfam" id="PF00656"/>
    </source>
</evidence>
<dbReference type="AlphaFoldDB" id="A0A1P8WGR6"/>
<feature type="domain" description="Peptidase C14 caspase" evidence="1">
    <location>
        <begin position="390"/>
        <end position="474"/>
    </location>
</feature>
<name>A0A1P8WGR6_9PLAN</name>
<dbReference type="PANTHER" id="PTHR48104">
    <property type="entry name" value="METACASPASE-4"/>
    <property type="match status" value="1"/>
</dbReference>
<dbReference type="SUPFAM" id="SSF52129">
    <property type="entry name" value="Caspase-like"/>
    <property type="match status" value="2"/>
</dbReference>
<dbReference type="STRING" id="1891926.Fuma_02847"/>
<dbReference type="EMBL" id="CP017641">
    <property type="protein sequence ID" value="APZ93230.1"/>
    <property type="molecule type" value="Genomic_DNA"/>
</dbReference>
<dbReference type="GO" id="GO:0006508">
    <property type="term" value="P:proteolysis"/>
    <property type="evidence" value="ECO:0007669"/>
    <property type="project" value="InterPro"/>
</dbReference>
<feature type="domain" description="Peptidase C14 caspase" evidence="1">
    <location>
        <begin position="48"/>
        <end position="246"/>
    </location>
</feature>
<evidence type="ECO:0000313" key="2">
    <source>
        <dbReference type="EMBL" id="APZ93230.1"/>
    </source>
</evidence>
<organism evidence="2 3">
    <name type="scientific">Fuerstiella marisgermanici</name>
    <dbReference type="NCBI Taxonomy" id="1891926"/>
    <lineage>
        <taxon>Bacteria</taxon>
        <taxon>Pseudomonadati</taxon>
        <taxon>Planctomycetota</taxon>
        <taxon>Planctomycetia</taxon>
        <taxon>Planctomycetales</taxon>
        <taxon>Planctomycetaceae</taxon>
        <taxon>Fuerstiella</taxon>
    </lineage>
</organism>
<accession>A0A1P8WGR6</accession>
<dbReference type="KEGG" id="fmr:Fuma_02847"/>
<proteinExistence type="predicted"/>
<reference evidence="2 3" key="1">
    <citation type="journal article" date="2016" name="Front. Microbiol.">
        <title>Fuerstia marisgermanicae gen. nov., sp. nov., an Unusual Member of the Phylum Planctomycetes from the German Wadden Sea.</title>
        <authorList>
            <person name="Kohn T."/>
            <person name="Heuer A."/>
            <person name="Jogler M."/>
            <person name="Vollmers J."/>
            <person name="Boedeker C."/>
            <person name="Bunk B."/>
            <person name="Rast P."/>
            <person name="Borchert D."/>
            <person name="Glockner I."/>
            <person name="Freese H.M."/>
            <person name="Klenk H.P."/>
            <person name="Overmann J."/>
            <person name="Kaster A.K."/>
            <person name="Rohde M."/>
            <person name="Wiegand S."/>
            <person name="Jogler C."/>
        </authorList>
    </citation>
    <scope>NUCLEOTIDE SEQUENCE [LARGE SCALE GENOMIC DNA]</scope>
    <source>
        <strain evidence="2 3">NH11</strain>
    </source>
</reference>
<dbReference type="PANTHER" id="PTHR48104:SF30">
    <property type="entry name" value="METACASPASE-1"/>
    <property type="match status" value="1"/>
</dbReference>
<evidence type="ECO:0000313" key="3">
    <source>
        <dbReference type="Proteomes" id="UP000187735"/>
    </source>
</evidence>
<dbReference type="InterPro" id="IPR029030">
    <property type="entry name" value="Caspase-like_dom_sf"/>
</dbReference>
<dbReference type="Pfam" id="PF00656">
    <property type="entry name" value="Peptidase_C14"/>
    <property type="match status" value="2"/>
</dbReference>
<dbReference type="GO" id="GO:0004197">
    <property type="term" value="F:cysteine-type endopeptidase activity"/>
    <property type="evidence" value="ECO:0007669"/>
    <property type="project" value="InterPro"/>
</dbReference>
<protein>
    <recommendedName>
        <fullName evidence="1">Peptidase C14 caspase domain-containing protein</fullName>
    </recommendedName>
</protein>
<sequence>MKSFVARNRIVALFMVLTANSPMIESVADENARGAGITAQEADEDIRTRWAFLIGINNYATMPKLDYCAQDMEGLRQALVEHGGYTANCVRILTDGEKQSMPLTSGIIRVHLRNLLAQVQHNDSVLFAFAGHGEVDGADRAWLMPFDGIPGSDDDLALTAIPVSEIYNQIQQCPAKQKLIILDACHSGATRSNEAATRFSPENLPNGTGIIELLSCRAAELSYESPELRHGVFSHFLATGIAGDADVQGDQDGVVTVAELYQYSHEHTKKYVGERFRQSQTPKQRGDVTGQIPIAVRTTTTPMMSVDDIIARLRSQEKQNRLPKGFMSDAEEWLSIDPEFQPAADIRILLTLLGKSLINVTQFHQLSKNSLEKLRLHIKSRKIANRRQLHAVIIAIDDYEPLRHRLRGSVRSGTMVRDVLKASATSGDSITMLTNTEATKANVTKAIRKVTSESKPGDIVVLYFSGHGDGQTYLKHDGSVFTGGELESRKSQNVWVLYDEGYLLSTLEKSADRLLSVTELEAMFDGMEGDLIVLSDSAGMHFPWSPLFDEESQTSELLRRQLDVERTFVFVGPAVAYTTPRHKHSSSFCVLVARGLAGAADTDVARIAPRIFPLMNDMERGALASRTIPKSEPSAWLEVQNTAPDGFVSVAEFVEFFRLYERRSKEFFESDLRVSGHVRRSPAILSQVAGAAP</sequence>
<gene>
    <name evidence="2" type="ORF">Fuma_02847</name>
</gene>
<keyword evidence="3" id="KW-1185">Reference proteome</keyword>